<name>A0ABW8NGZ5_9GAMM</name>
<gene>
    <name evidence="2" type="ORF">WG929_07235</name>
</gene>
<comment type="caution">
    <text evidence="2">The sequence shown here is derived from an EMBL/GenBank/DDBJ whole genome shotgun (WGS) entry which is preliminary data.</text>
</comment>
<proteinExistence type="predicted"/>
<keyword evidence="3" id="KW-1185">Reference proteome</keyword>
<feature type="compositionally biased region" description="Low complexity" evidence="1">
    <location>
        <begin position="358"/>
        <end position="371"/>
    </location>
</feature>
<protein>
    <recommendedName>
        <fullName evidence="4">HDOD domain-containing protein</fullName>
    </recommendedName>
</protein>
<dbReference type="SUPFAM" id="SSF55781">
    <property type="entry name" value="GAF domain-like"/>
    <property type="match status" value="1"/>
</dbReference>
<evidence type="ECO:0000256" key="1">
    <source>
        <dbReference type="SAM" id="MobiDB-lite"/>
    </source>
</evidence>
<evidence type="ECO:0000313" key="2">
    <source>
        <dbReference type="EMBL" id="MFK4752199.1"/>
    </source>
</evidence>
<accession>A0ABW8NGZ5</accession>
<feature type="region of interest" description="Disordered" evidence="1">
    <location>
        <begin position="346"/>
        <end position="385"/>
    </location>
</feature>
<evidence type="ECO:0000313" key="3">
    <source>
        <dbReference type="Proteomes" id="UP001620597"/>
    </source>
</evidence>
<dbReference type="SUPFAM" id="SSF109604">
    <property type="entry name" value="HD-domain/PDEase-like"/>
    <property type="match status" value="1"/>
</dbReference>
<dbReference type="RefSeq" id="WP_416205509.1">
    <property type="nucleotide sequence ID" value="NZ_JBBKTX010000007.1"/>
</dbReference>
<organism evidence="2 3">
    <name type="scientific">Oceanobacter antarcticus</name>
    <dbReference type="NCBI Taxonomy" id="3133425"/>
    <lineage>
        <taxon>Bacteria</taxon>
        <taxon>Pseudomonadati</taxon>
        <taxon>Pseudomonadota</taxon>
        <taxon>Gammaproteobacteria</taxon>
        <taxon>Oceanospirillales</taxon>
        <taxon>Oceanospirillaceae</taxon>
        <taxon>Oceanobacter</taxon>
    </lineage>
</organism>
<dbReference type="Proteomes" id="UP001620597">
    <property type="component" value="Unassembled WGS sequence"/>
</dbReference>
<sequence length="577" mass="64095">MKPNLRQYSESPFNRQQQDTVFAVGPLPILEETRTRLHARLRDRQITFNDLAPEVERDPALCLQLQRLAVEQNPDCLEQISGAANCLSLLGMQELVRLVKQLPVITTDTLDEGEQAYRTALQNAVLAGRLAALWTQQKGNISPHYALWATMLAAAPLWPWLLSVPPARNWLYYLSLGLEPWQALQAIWGKDLKPWQRLVTHMHLPPLAREVWNPRKHPTPQQWQALRRCDPRDLPAQTGRPLIHLGQQPVMTTLLCCHLAWHLHIHPRSQRSTRWLTLISHWLGKPESMVTNQLRETLLDVSQQQGSAFATGLHQLLHTTAHDHPAAGIKYPWVETRPAPAVATPVAATPDMSTPDMSTPAASAIPATSDPRPAPPLPSSAAVPAQASAAAPVARSARHNLAALQQRMQQDARSFGDWHSLVSSLLHGIRLGLSVPFAALWLPNRDKTCLRLIYQEGIPEQQPIVGLQLPLDKTSLFSKLMERNAGISLHPGNRQQLLRGIPPVLAQQLPDHAMLMSISAGAKPIGIVMAGTLDSNQLAISASDYPHFKSLCHYASQGLACLREQSLEQQKSARHKT</sequence>
<dbReference type="EMBL" id="JBBKTX010000007">
    <property type="protein sequence ID" value="MFK4752199.1"/>
    <property type="molecule type" value="Genomic_DNA"/>
</dbReference>
<reference evidence="2 3" key="1">
    <citation type="submission" date="2024-03" db="EMBL/GenBank/DDBJ databases">
        <title>High-quality draft genome sequence of Oceanobacter sp. wDCs-4.</title>
        <authorList>
            <person name="Dong C."/>
        </authorList>
    </citation>
    <scope>NUCLEOTIDE SEQUENCE [LARGE SCALE GENOMIC DNA]</scope>
    <source>
        <strain evidence="3">wDCs-4</strain>
    </source>
</reference>
<evidence type="ECO:0008006" key="4">
    <source>
        <dbReference type="Google" id="ProtNLM"/>
    </source>
</evidence>
<dbReference type="Gene3D" id="1.10.3210.10">
    <property type="entry name" value="Hypothetical protein af1432"/>
    <property type="match status" value="1"/>
</dbReference>